<protein>
    <submittedName>
        <fullName evidence="2">Uncharacterized protein</fullName>
    </submittedName>
</protein>
<reference evidence="2" key="1">
    <citation type="submission" date="2019-08" db="EMBL/GenBank/DDBJ databases">
        <title>Reference gene set and small RNA set construction with multiple tissues from Davidia involucrata Baill.</title>
        <authorList>
            <person name="Yang H."/>
            <person name="Zhou C."/>
            <person name="Li G."/>
            <person name="Wang J."/>
            <person name="Gao P."/>
            <person name="Wang M."/>
            <person name="Wang R."/>
            <person name="Zhao Y."/>
        </authorList>
    </citation>
    <scope>NUCLEOTIDE SEQUENCE</scope>
    <source>
        <tissue evidence="2">Mixed with DoveR01_LX</tissue>
    </source>
</reference>
<sequence>MRLIHSIVLAVFLVLLCVQPYKASRILNGEEWWTKKGDNIVLQSLQKGPVTPSDPSGCTNIPGGGGTSCPIKEMNFAGDALARGTAHPHLTVPFGVATNEK</sequence>
<organism evidence="2">
    <name type="scientific">Davidia involucrata</name>
    <name type="common">Dove tree</name>
    <dbReference type="NCBI Taxonomy" id="16924"/>
    <lineage>
        <taxon>Eukaryota</taxon>
        <taxon>Viridiplantae</taxon>
        <taxon>Streptophyta</taxon>
        <taxon>Embryophyta</taxon>
        <taxon>Tracheophyta</taxon>
        <taxon>Spermatophyta</taxon>
        <taxon>Magnoliopsida</taxon>
        <taxon>eudicotyledons</taxon>
        <taxon>Gunneridae</taxon>
        <taxon>Pentapetalae</taxon>
        <taxon>asterids</taxon>
        <taxon>Cornales</taxon>
        <taxon>Nyssaceae</taxon>
        <taxon>Davidia</taxon>
    </lineage>
</organism>
<evidence type="ECO:0000313" key="2">
    <source>
        <dbReference type="EMBL" id="MPA68671.1"/>
    </source>
</evidence>
<feature type="chain" id="PRO_5022725059" evidence="1">
    <location>
        <begin position="24"/>
        <end position="101"/>
    </location>
</feature>
<feature type="signal peptide" evidence="1">
    <location>
        <begin position="1"/>
        <end position="23"/>
    </location>
</feature>
<gene>
    <name evidence="2" type="ORF">Din_038112</name>
</gene>
<dbReference type="EMBL" id="GHES01038112">
    <property type="protein sequence ID" value="MPA68671.1"/>
    <property type="molecule type" value="Transcribed_RNA"/>
</dbReference>
<dbReference type="PANTHER" id="PTHR33592:SF5">
    <property type="entry name" value="TRANSMEMBRANE PROTEIN"/>
    <property type="match status" value="1"/>
</dbReference>
<keyword evidence="1" id="KW-0732">Signal</keyword>
<dbReference type="PANTHER" id="PTHR33592">
    <property type="entry name" value="TRANSMEMBRANE PROTEIN"/>
    <property type="match status" value="1"/>
</dbReference>
<dbReference type="AlphaFoldDB" id="A0A5B7BLJ4"/>
<proteinExistence type="predicted"/>
<name>A0A5B7BLJ4_DAVIN</name>
<accession>A0A5B7BLJ4</accession>
<evidence type="ECO:0000256" key="1">
    <source>
        <dbReference type="SAM" id="SignalP"/>
    </source>
</evidence>